<comment type="caution">
    <text evidence="7">The sequence shown here is derived from an EMBL/GenBank/DDBJ whole genome shotgun (WGS) entry which is preliminary data.</text>
</comment>
<proteinExistence type="predicted"/>
<accession>A0AAW2P730</accession>
<comment type="subcellular location">
    <subcellularLocation>
        <location evidence="1">Nucleus</location>
    </subcellularLocation>
</comment>
<evidence type="ECO:0000256" key="2">
    <source>
        <dbReference type="ARBA" id="ARBA00023015"/>
    </source>
</evidence>
<dbReference type="InterPro" id="IPR015300">
    <property type="entry name" value="DNA-bd_pseudobarrel_sf"/>
</dbReference>
<reference evidence="7" key="2">
    <citation type="journal article" date="2024" name="Plant">
        <title>Genomic evolution and insights into agronomic trait innovations of Sesamum species.</title>
        <authorList>
            <person name="Miao H."/>
            <person name="Wang L."/>
            <person name="Qu L."/>
            <person name="Liu H."/>
            <person name="Sun Y."/>
            <person name="Le M."/>
            <person name="Wang Q."/>
            <person name="Wei S."/>
            <person name="Zheng Y."/>
            <person name="Lin W."/>
            <person name="Duan Y."/>
            <person name="Cao H."/>
            <person name="Xiong S."/>
            <person name="Wang X."/>
            <person name="Wei L."/>
            <person name="Li C."/>
            <person name="Ma Q."/>
            <person name="Ju M."/>
            <person name="Zhao R."/>
            <person name="Li G."/>
            <person name="Mu C."/>
            <person name="Tian Q."/>
            <person name="Mei H."/>
            <person name="Zhang T."/>
            <person name="Gao T."/>
            <person name="Zhang H."/>
        </authorList>
    </citation>
    <scope>NUCLEOTIDE SEQUENCE</scope>
    <source>
        <strain evidence="7">KEN8</strain>
    </source>
</reference>
<dbReference type="InterPro" id="IPR044837">
    <property type="entry name" value="REM16-like"/>
</dbReference>
<name>A0AAW2P730_9LAMI</name>
<dbReference type="Pfam" id="PF02362">
    <property type="entry name" value="B3"/>
    <property type="match status" value="3"/>
</dbReference>
<reference evidence="7" key="1">
    <citation type="submission" date="2020-06" db="EMBL/GenBank/DDBJ databases">
        <authorList>
            <person name="Li T."/>
            <person name="Hu X."/>
            <person name="Zhang T."/>
            <person name="Song X."/>
            <person name="Zhang H."/>
            <person name="Dai N."/>
            <person name="Sheng W."/>
            <person name="Hou X."/>
            <person name="Wei L."/>
        </authorList>
    </citation>
    <scope>NUCLEOTIDE SEQUENCE</scope>
    <source>
        <strain evidence="7">KEN8</strain>
        <tissue evidence="7">Leaf</tissue>
    </source>
</reference>
<dbReference type="CDD" id="cd10017">
    <property type="entry name" value="B3_DNA"/>
    <property type="match status" value="3"/>
</dbReference>
<evidence type="ECO:0000313" key="7">
    <source>
        <dbReference type="EMBL" id="KAL0351945.1"/>
    </source>
</evidence>
<evidence type="ECO:0000256" key="3">
    <source>
        <dbReference type="ARBA" id="ARBA00023125"/>
    </source>
</evidence>
<dbReference type="PANTHER" id="PTHR31391:SF106">
    <property type="entry name" value="B3 DOMAIN-CONTAINING PROTEIN OS01G0723500"/>
    <property type="match status" value="1"/>
</dbReference>
<evidence type="ECO:0000256" key="4">
    <source>
        <dbReference type="ARBA" id="ARBA00023163"/>
    </source>
</evidence>
<evidence type="ECO:0000259" key="6">
    <source>
        <dbReference type="PROSITE" id="PS50863"/>
    </source>
</evidence>
<dbReference type="SMART" id="SM01019">
    <property type="entry name" value="B3"/>
    <property type="match status" value="3"/>
</dbReference>
<dbReference type="PANTHER" id="PTHR31391">
    <property type="entry name" value="B3 DOMAIN-CONTAINING PROTEIN OS11G0197600-RELATED"/>
    <property type="match status" value="1"/>
</dbReference>
<dbReference type="EMBL" id="JACGWM010000009">
    <property type="protein sequence ID" value="KAL0351945.1"/>
    <property type="molecule type" value="Genomic_DNA"/>
</dbReference>
<protein>
    <submittedName>
        <fullName evidence="7">B3 domain-containing protein</fullName>
    </submittedName>
</protein>
<feature type="domain" description="TF-B3" evidence="6">
    <location>
        <begin position="1"/>
        <end position="69"/>
    </location>
</feature>
<dbReference type="SUPFAM" id="SSF101936">
    <property type="entry name" value="DNA-binding pseudobarrel domain"/>
    <property type="match status" value="3"/>
</dbReference>
<feature type="domain" description="TF-B3" evidence="6">
    <location>
        <begin position="373"/>
        <end position="452"/>
    </location>
</feature>
<dbReference type="InterPro" id="IPR003340">
    <property type="entry name" value="B3_DNA-bd"/>
</dbReference>
<dbReference type="GO" id="GO:0003677">
    <property type="term" value="F:DNA binding"/>
    <property type="evidence" value="ECO:0007669"/>
    <property type="project" value="UniProtKB-KW"/>
</dbReference>
<evidence type="ECO:0000256" key="1">
    <source>
        <dbReference type="ARBA" id="ARBA00004123"/>
    </source>
</evidence>
<feature type="domain" description="TF-B3" evidence="6">
    <location>
        <begin position="203"/>
        <end position="299"/>
    </location>
</feature>
<dbReference type="AlphaFoldDB" id="A0AAW2P730"/>
<dbReference type="GO" id="GO:0005634">
    <property type="term" value="C:nucleus"/>
    <property type="evidence" value="ECO:0007669"/>
    <property type="project" value="UniProtKB-SubCell"/>
</dbReference>
<keyword evidence="4" id="KW-0804">Transcription</keyword>
<gene>
    <name evidence="7" type="ORF">Scaly_1583200</name>
</gene>
<dbReference type="Gene3D" id="2.40.330.10">
    <property type="entry name" value="DNA-binding pseudobarrel domain"/>
    <property type="match status" value="3"/>
</dbReference>
<evidence type="ECO:0000256" key="5">
    <source>
        <dbReference type="ARBA" id="ARBA00023242"/>
    </source>
</evidence>
<organism evidence="7">
    <name type="scientific">Sesamum calycinum</name>
    <dbReference type="NCBI Taxonomy" id="2727403"/>
    <lineage>
        <taxon>Eukaryota</taxon>
        <taxon>Viridiplantae</taxon>
        <taxon>Streptophyta</taxon>
        <taxon>Embryophyta</taxon>
        <taxon>Tracheophyta</taxon>
        <taxon>Spermatophyta</taxon>
        <taxon>Magnoliopsida</taxon>
        <taxon>eudicotyledons</taxon>
        <taxon>Gunneridae</taxon>
        <taxon>Pentapetalae</taxon>
        <taxon>asterids</taxon>
        <taxon>lamiids</taxon>
        <taxon>Lamiales</taxon>
        <taxon>Pedaliaceae</taxon>
        <taxon>Sesamum</taxon>
    </lineage>
</organism>
<keyword evidence="3" id="KW-0238">DNA-binding</keyword>
<keyword evidence="5" id="KW-0539">Nucleus</keyword>
<keyword evidence="2" id="KW-0805">Transcription regulation</keyword>
<dbReference type="PROSITE" id="PS50863">
    <property type="entry name" value="B3"/>
    <property type="match status" value="3"/>
</dbReference>
<sequence>MEGRAPGLALLVGPSGNNWYVGLIIVDNGLFLNDGWADFVRDHFLEQGDSLVFRYDGNLHFTVQIFDRSLCEKEAAFSAESSQDLSKYDISTVKKREREKLALLDSIIEGVPKKMRCSQMQSEGMCKDHENNTNAINVEEWMQQADGNSSLRNAVTVALPLTAVPHDNPDPSVRNRTTKLDMLLSASEAERIARSFTSSFPNFLKVMKRFNISGSYTLNVPYQFATEHLPKCKVKIVLRNIKGDSWTVNSIPTTKVQTSHTFCGGWLSFVRDNNVDIGDICIFELVRKFELHVRILRVGKEGIVGHDGEAAKLTNGCTTSAKMSRRKSKKISESVHSIKGSALCSQSNNCIAESEIHKRFGSLTNKVLTLKKIPYQFSMEHLPNCKTEIVLHNLNGQCWTVNSIPTIKVQTLHTFCGGWMAFVRDNDIQMGDICIFELVGKCEMRVHICGIGKKGLNYQNGTRNLPMP</sequence>